<comment type="subunit">
    <text evidence="9">Homopentamer.</text>
</comment>
<evidence type="ECO:0000256" key="3">
    <source>
        <dbReference type="ARBA" id="ARBA00022475"/>
    </source>
</evidence>
<organism evidence="11">
    <name type="scientific">Ornithinibacillus sp. 4-3</name>
    <dbReference type="NCBI Taxonomy" id="3231488"/>
    <lineage>
        <taxon>Bacteria</taxon>
        <taxon>Bacillati</taxon>
        <taxon>Bacillota</taxon>
        <taxon>Bacilli</taxon>
        <taxon>Bacillales</taxon>
        <taxon>Bacillaceae</taxon>
        <taxon>Ornithinibacillus</taxon>
    </lineage>
</organism>
<dbReference type="GO" id="GO:0005886">
    <property type="term" value="C:plasma membrane"/>
    <property type="evidence" value="ECO:0007669"/>
    <property type="project" value="UniProtKB-SubCell"/>
</dbReference>
<dbReference type="PANTHER" id="PTHR30266:SF2">
    <property type="entry name" value="LARGE-CONDUCTANCE MECHANOSENSITIVE CHANNEL"/>
    <property type="match status" value="1"/>
</dbReference>
<reference evidence="11" key="1">
    <citation type="submission" date="2024-07" db="EMBL/GenBank/DDBJ databases">
        <title>Halotolerant mesophilic bacterium Ornithinibacillus sp. 4-3, sp. nov., isolated from soil.</title>
        <authorList>
            <person name="Sidarenka A.V."/>
            <person name="Guliayeva D.E."/>
            <person name="Leanovich S.I."/>
            <person name="Hileuskaya K.S."/>
            <person name="Akhremchuk A.E."/>
            <person name="Sikolenko M.A."/>
            <person name="Valentovich L.N."/>
        </authorList>
    </citation>
    <scope>NUCLEOTIDE SEQUENCE</scope>
    <source>
        <strain evidence="11">4-3</strain>
    </source>
</reference>
<gene>
    <name evidence="9 11" type="primary">mscL</name>
    <name evidence="11" type="ORF">AB4Y30_13085</name>
</gene>
<evidence type="ECO:0000256" key="9">
    <source>
        <dbReference type="HAMAP-Rule" id="MF_00115"/>
    </source>
</evidence>
<accession>A0AB39HMS3</accession>
<evidence type="ECO:0000256" key="10">
    <source>
        <dbReference type="SAM" id="Coils"/>
    </source>
</evidence>
<dbReference type="Gene3D" id="1.10.1200.120">
    <property type="entry name" value="Large-conductance mechanosensitive channel, MscL, domain 1"/>
    <property type="match status" value="1"/>
</dbReference>
<evidence type="ECO:0000256" key="7">
    <source>
        <dbReference type="ARBA" id="ARBA00023136"/>
    </source>
</evidence>
<evidence type="ECO:0000313" key="11">
    <source>
        <dbReference type="EMBL" id="XDK31957.1"/>
    </source>
</evidence>
<feature type="transmembrane region" description="Helical" evidence="9">
    <location>
        <begin position="64"/>
        <end position="87"/>
    </location>
</feature>
<sequence length="126" mass="14358">MWKEFKEFAFEGNVLDLAVAVIIGAAFGKIITSLVENIFMPIIGVVLSGVNFEGLSYKVGDAEIMYGAFIQSVFDFLIIALCIFLFIRLLMKFKRKQEEVEEEEVEAQEALLTEIRDLLKEQNQKN</sequence>
<evidence type="ECO:0000256" key="2">
    <source>
        <dbReference type="ARBA" id="ARBA00022448"/>
    </source>
</evidence>
<dbReference type="GO" id="GO:0008381">
    <property type="term" value="F:mechanosensitive monoatomic ion channel activity"/>
    <property type="evidence" value="ECO:0007669"/>
    <property type="project" value="UniProtKB-UniRule"/>
</dbReference>
<keyword evidence="8 9" id="KW-0407">Ion channel</keyword>
<dbReference type="HAMAP" id="MF_00115">
    <property type="entry name" value="MscL"/>
    <property type="match status" value="1"/>
</dbReference>
<comment type="function">
    <text evidence="9">Channel that opens in response to stretch forces in the membrane lipid bilayer. May participate in the regulation of osmotic pressure changes within the cell.</text>
</comment>
<dbReference type="NCBIfam" id="NF001843">
    <property type="entry name" value="PRK00567.1-4"/>
    <property type="match status" value="1"/>
</dbReference>
<dbReference type="RefSeq" id="WP_368652681.1">
    <property type="nucleotide sequence ID" value="NZ_CP162599.1"/>
</dbReference>
<dbReference type="PANTHER" id="PTHR30266">
    <property type="entry name" value="MECHANOSENSITIVE CHANNEL MSCL"/>
    <property type="match status" value="1"/>
</dbReference>
<keyword evidence="7 9" id="KW-0472">Membrane</keyword>
<dbReference type="InterPro" id="IPR037673">
    <property type="entry name" value="MSC/AndL"/>
</dbReference>
<feature type="coiled-coil region" evidence="10">
    <location>
        <begin position="90"/>
        <end position="125"/>
    </location>
</feature>
<dbReference type="AlphaFoldDB" id="A0AB39HMS3"/>
<dbReference type="PRINTS" id="PR01264">
    <property type="entry name" value="MECHCHANNEL"/>
</dbReference>
<comment type="similarity">
    <text evidence="9">Belongs to the MscL family.</text>
</comment>
<dbReference type="Pfam" id="PF01741">
    <property type="entry name" value="MscL"/>
    <property type="match status" value="1"/>
</dbReference>
<dbReference type="NCBIfam" id="TIGR00220">
    <property type="entry name" value="mscL"/>
    <property type="match status" value="1"/>
</dbReference>
<evidence type="ECO:0000256" key="1">
    <source>
        <dbReference type="ARBA" id="ARBA00004141"/>
    </source>
</evidence>
<keyword evidence="5 9" id="KW-1133">Transmembrane helix</keyword>
<evidence type="ECO:0000256" key="4">
    <source>
        <dbReference type="ARBA" id="ARBA00022692"/>
    </source>
</evidence>
<evidence type="ECO:0000256" key="5">
    <source>
        <dbReference type="ARBA" id="ARBA00022989"/>
    </source>
</evidence>
<feature type="transmembrane region" description="Helical" evidence="9">
    <location>
        <begin position="12"/>
        <end position="31"/>
    </location>
</feature>
<keyword evidence="4 9" id="KW-0812">Transmembrane</keyword>
<dbReference type="InterPro" id="IPR036019">
    <property type="entry name" value="MscL_channel"/>
</dbReference>
<evidence type="ECO:0000256" key="8">
    <source>
        <dbReference type="ARBA" id="ARBA00023303"/>
    </source>
</evidence>
<dbReference type="SUPFAM" id="SSF81330">
    <property type="entry name" value="Gated mechanosensitive channel"/>
    <property type="match status" value="1"/>
</dbReference>
<name>A0AB39HMS3_9BACI</name>
<proteinExistence type="inferred from homology"/>
<evidence type="ECO:0000256" key="6">
    <source>
        <dbReference type="ARBA" id="ARBA00023065"/>
    </source>
</evidence>
<keyword evidence="3 9" id="KW-1003">Cell membrane</keyword>
<protein>
    <recommendedName>
        <fullName evidence="9">Large-conductance mechanosensitive channel</fullName>
    </recommendedName>
</protein>
<keyword evidence="2 9" id="KW-0813">Transport</keyword>
<keyword evidence="6 9" id="KW-0406">Ion transport</keyword>
<keyword evidence="10" id="KW-0175">Coiled coil</keyword>
<comment type="subcellular location">
    <subcellularLocation>
        <location evidence="9">Cell membrane</location>
        <topology evidence="9">Multi-pass membrane protein</topology>
    </subcellularLocation>
    <subcellularLocation>
        <location evidence="1">Membrane</location>
        <topology evidence="1">Multi-pass membrane protein</topology>
    </subcellularLocation>
</comment>
<dbReference type="EMBL" id="CP162599">
    <property type="protein sequence ID" value="XDK31957.1"/>
    <property type="molecule type" value="Genomic_DNA"/>
</dbReference>
<dbReference type="InterPro" id="IPR001185">
    <property type="entry name" value="MS_channel"/>
</dbReference>